<sequence length="390" mass="43099">KKAGFGSQGSRVLLPPPPLVSCVTWRSPLNFSVPQFPHLENGRRRLGAPRGPTRSPCIPPPPQRSERCRAHSKRRTTTGIILIKHEDDEGVGGGGPGIVPSLWLLELHDETQNCTSLSSLTKILSQNISVEEDLNQTQVGDSKHQRADQLIETAKVFVSNLSAVCEPVWTLGLHQTFLLLLIIGRWLLPIGGGITRDQLSQLLLMFVGTAADILEFTSETLEEETVRNNPVLVYAILTIWTWSMLQFPLDLAVQHISCPSFMTPNTVPSLLLCRYSADLWNIGISLFIQDGPFLIVRLILMSYFKVINQMLVFFAAKNFLVVALQLYRLTVLVLGVYTFLRHKSAGPKEGDDNRWGQSTDSGLPPSTPLGNSKMDTTIPLEDSPTISGCP</sequence>
<keyword evidence="3" id="KW-1185">Reference proteome</keyword>
<evidence type="ECO:0000313" key="3">
    <source>
        <dbReference type="Proteomes" id="UP000002279"/>
    </source>
</evidence>
<reference evidence="2 3" key="1">
    <citation type="journal article" date="2008" name="Nature">
        <title>Genome analysis of the platypus reveals unique signatures of evolution.</title>
        <authorList>
            <person name="Warren W.C."/>
            <person name="Hillier L.W."/>
            <person name="Marshall Graves J.A."/>
            <person name="Birney E."/>
            <person name="Ponting C.P."/>
            <person name="Grutzner F."/>
            <person name="Belov K."/>
            <person name="Miller W."/>
            <person name="Clarke L."/>
            <person name="Chinwalla A.T."/>
            <person name="Yang S.P."/>
            <person name="Heger A."/>
            <person name="Locke D.P."/>
            <person name="Miethke P."/>
            <person name="Waters P.D."/>
            <person name="Veyrunes F."/>
            <person name="Fulton L."/>
            <person name="Fulton B."/>
            <person name="Graves T."/>
            <person name="Wallis J."/>
            <person name="Puente X.S."/>
            <person name="Lopez-Otin C."/>
            <person name="Ordonez G.R."/>
            <person name="Eichler E.E."/>
            <person name="Chen L."/>
            <person name="Cheng Z."/>
            <person name="Deakin J.E."/>
            <person name="Alsop A."/>
            <person name="Thompson K."/>
            <person name="Kirby P."/>
            <person name="Papenfuss A.T."/>
            <person name="Wakefield M.J."/>
            <person name="Olender T."/>
            <person name="Lancet D."/>
            <person name="Huttley G.A."/>
            <person name="Smit A.F."/>
            <person name="Pask A."/>
            <person name="Temple-Smith P."/>
            <person name="Batzer M.A."/>
            <person name="Walker J.A."/>
            <person name="Konkel M.K."/>
            <person name="Harris R.S."/>
            <person name="Whittington C.M."/>
            <person name="Wong E.S."/>
            <person name="Gemmell N.J."/>
            <person name="Buschiazzo E."/>
            <person name="Vargas Jentzsch I.M."/>
            <person name="Merkel A."/>
            <person name="Schmitz J."/>
            <person name="Zemann A."/>
            <person name="Churakov G."/>
            <person name="Kriegs J.O."/>
            <person name="Brosius J."/>
            <person name="Murchison E.P."/>
            <person name="Sachidanandam R."/>
            <person name="Smith C."/>
            <person name="Hannon G.J."/>
            <person name="Tsend-Ayush E."/>
            <person name="McMillan D."/>
            <person name="Attenborough R."/>
            <person name="Rens W."/>
            <person name="Ferguson-Smith M."/>
            <person name="Lefevre C.M."/>
            <person name="Sharp J.A."/>
            <person name="Nicholas K.R."/>
            <person name="Ray D.A."/>
            <person name="Kube M."/>
            <person name="Reinhardt R."/>
            <person name="Pringle T.H."/>
            <person name="Taylor J."/>
            <person name="Jones R.C."/>
            <person name="Nixon B."/>
            <person name="Dacheux J.L."/>
            <person name="Niwa H."/>
            <person name="Sekita Y."/>
            <person name="Huang X."/>
            <person name="Stark A."/>
            <person name="Kheradpour P."/>
            <person name="Kellis M."/>
            <person name="Flicek P."/>
            <person name="Chen Y."/>
            <person name="Webber C."/>
            <person name="Hardison R."/>
            <person name="Nelson J."/>
            <person name="Hallsworth-Pepin K."/>
            <person name="Delehaunty K."/>
            <person name="Markovic C."/>
            <person name="Minx P."/>
            <person name="Feng Y."/>
            <person name="Kremitzki C."/>
            <person name="Mitreva M."/>
            <person name="Glasscock J."/>
            <person name="Wylie T."/>
            <person name="Wohldmann P."/>
            <person name="Thiru P."/>
            <person name="Nhan M.N."/>
            <person name="Pohl C.S."/>
            <person name="Smith S.M."/>
            <person name="Hou S."/>
            <person name="Nefedov M."/>
            <person name="de Jong P.J."/>
            <person name="Renfree M.B."/>
            <person name="Mardis E.R."/>
            <person name="Wilson R.K."/>
        </authorList>
    </citation>
    <scope>NUCLEOTIDE SEQUENCE [LARGE SCALE GENOMIC DNA]</scope>
    <source>
        <strain evidence="2 3">Glennie</strain>
    </source>
</reference>
<accession>A0A6I8NPE4</accession>
<dbReference type="AlphaFoldDB" id="A0A6I8NPE4"/>
<dbReference type="PANTHER" id="PTHR22168:SF3">
    <property type="entry name" value="TRANSMEMBRANE PROTEIN 26"/>
    <property type="match status" value="1"/>
</dbReference>
<dbReference type="InterPro" id="IPR019169">
    <property type="entry name" value="Transmembrane_26"/>
</dbReference>
<dbReference type="Bgee" id="ENSOANG00000004417">
    <property type="expression patterns" value="Expressed in endometrium and 5 other cell types or tissues"/>
</dbReference>
<dbReference type="Pfam" id="PF09772">
    <property type="entry name" value="Tmem26"/>
    <property type="match status" value="1"/>
</dbReference>
<dbReference type="InParanoid" id="A0A6I8NPE4"/>
<evidence type="ECO:0000313" key="2">
    <source>
        <dbReference type="Ensembl" id="ENSOANP00000042967.1"/>
    </source>
</evidence>
<dbReference type="Ensembl" id="ENSOANT00000055934.1">
    <property type="protein sequence ID" value="ENSOANP00000042967.1"/>
    <property type="gene ID" value="ENSOANG00000004417.4"/>
</dbReference>
<protein>
    <submittedName>
        <fullName evidence="2">Transmembrane protein 26</fullName>
    </submittedName>
</protein>
<dbReference type="FunCoup" id="A0A6I8NPE4">
    <property type="interactions" value="14"/>
</dbReference>
<feature type="region of interest" description="Disordered" evidence="1">
    <location>
        <begin position="39"/>
        <end position="71"/>
    </location>
</feature>
<gene>
    <name evidence="2" type="primary">TMEM26</name>
</gene>
<dbReference type="PANTHER" id="PTHR22168">
    <property type="entry name" value="TMEM26 PROTEIN"/>
    <property type="match status" value="1"/>
</dbReference>
<proteinExistence type="predicted"/>
<dbReference type="Proteomes" id="UP000002279">
    <property type="component" value="Chromosome 3"/>
</dbReference>
<organism evidence="2 3">
    <name type="scientific">Ornithorhynchus anatinus</name>
    <name type="common">Duckbill platypus</name>
    <dbReference type="NCBI Taxonomy" id="9258"/>
    <lineage>
        <taxon>Eukaryota</taxon>
        <taxon>Metazoa</taxon>
        <taxon>Chordata</taxon>
        <taxon>Craniata</taxon>
        <taxon>Vertebrata</taxon>
        <taxon>Euteleostomi</taxon>
        <taxon>Mammalia</taxon>
        <taxon>Monotremata</taxon>
        <taxon>Ornithorhynchidae</taxon>
        <taxon>Ornithorhynchus</taxon>
    </lineage>
</organism>
<dbReference type="GeneTree" id="ENSGT00390000014794"/>
<feature type="region of interest" description="Disordered" evidence="1">
    <location>
        <begin position="346"/>
        <end position="390"/>
    </location>
</feature>
<reference evidence="2" key="3">
    <citation type="submission" date="2025-09" db="UniProtKB">
        <authorList>
            <consortium name="Ensembl"/>
        </authorList>
    </citation>
    <scope>IDENTIFICATION</scope>
    <source>
        <strain evidence="2">Glennie</strain>
    </source>
</reference>
<evidence type="ECO:0000256" key="1">
    <source>
        <dbReference type="SAM" id="MobiDB-lite"/>
    </source>
</evidence>
<name>A0A6I8NPE4_ORNAN</name>
<reference evidence="2" key="2">
    <citation type="submission" date="2025-08" db="UniProtKB">
        <authorList>
            <consortium name="Ensembl"/>
        </authorList>
    </citation>
    <scope>IDENTIFICATION</scope>
    <source>
        <strain evidence="2">Glennie</strain>
    </source>
</reference>